<proteinExistence type="predicted"/>
<feature type="compositionally biased region" description="Basic and acidic residues" evidence="1">
    <location>
        <begin position="130"/>
        <end position="148"/>
    </location>
</feature>
<protein>
    <submittedName>
        <fullName evidence="2">Uncharacterized protein</fullName>
    </submittedName>
</protein>
<feature type="compositionally biased region" description="Basic and acidic residues" evidence="1">
    <location>
        <begin position="179"/>
        <end position="193"/>
    </location>
</feature>
<reference evidence="3" key="1">
    <citation type="submission" date="2024-06" db="EMBL/GenBank/DDBJ databases">
        <authorList>
            <person name="Ryan C."/>
        </authorList>
    </citation>
    <scope>NUCLEOTIDE SEQUENCE [LARGE SCALE GENOMIC DNA]</scope>
</reference>
<reference evidence="2 3" key="2">
    <citation type="submission" date="2024-10" db="EMBL/GenBank/DDBJ databases">
        <authorList>
            <person name="Ryan C."/>
        </authorList>
    </citation>
    <scope>NUCLEOTIDE SEQUENCE [LARGE SCALE GENOMIC DNA]</scope>
</reference>
<feature type="region of interest" description="Disordered" evidence="1">
    <location>
        <begin position="129"/>
        <end position="198"/>
    </location>
</feature>
<gene>
    <name evidence="2" type="ORF">URODEC1_LOCUS118322</name>
</gene>
<evidence type="ECO:0000313" key="3">
    <source>
        <dbReference type="Proteomes" id="UP001497457"/>
    </source>
</evidence>
<evidence type="ECO:0000256" key="1">
    <source>
        <dbReference type="SAM" id="MobiDB-lite"/>
    </source>
</evidence>
<keyword evidence="3" id="KW-1185">Reference proteome</keyword>
<dbReference type="AlphaFoldDB" id="A0ABC9GPN5"/>
<dbReference type="Proteomes" id="UP001497457">
    <property type="component" value="Chromosome 9rd"/>
</dbReference>
<organism evidence="2 3">
    <name type="scientific">Urochloa decumbens</name>
    <dbReference type="NCBI Taxonomy" id="240449"/>
    <lineage>
        <taxon>Eukaryota</taxon>
        <taxon>Viridiplantae</taxon>
        <taxon>Streptophyta</taxon>
        <taxon>Embryophyta</taxon>
        <taxon>Tracheophyta</taxon>
        <taxon>Spermatophyta</taxon>
        <taxon>Magnoliopsida</taxon>
        <taxon>Liliopsida</taxon>
        <taxon>Poales</taxon>
        <taxon>Poaceae</taxon>
        <taxon>PACMAD clade</taxon>
        <taxon>Panicoideae</taxon>
        <taxon>Panicodae</taxon>
        <taxon>Paniceae</taxon>
        <taxon>Melinidinae</taxon>
        <taxon>Urochloa</taxon>
    </lineage>
</organism>
<evidence type="ECO:0000313" key="2">
    <source>
        <dbReference type="EMBL" id="CAL5098576.1"/>
    </source>
</evidence>
<accession>A0ABC9GPN5</accession>
<sequence length="210" mass="21558">MDGSASELRPVVALLGAHLHVGDAEDEAAVGVRHSVALDEAAEDGDPARDPGAGLHGHRPALHVRHQLRQVIGEAVGLHGEGQLDLAVAPAGDAARVDLGVAHVRAAVRQVGVAAGVVGEGGRVRVVHRHREEQGDVELQGHGREAQARGHPGQARRHQAGGGVPDLEHGEEQDDEGDGERGQDGQGHEEAHARAPPAAAARVVLLGLGG</sequence>
<name>A0ABC9GPN5_9POAL</name>
<feature type="compositionally biased region" description="Acidic residues" evidence="1">
    <location>
        <begin position="169"/>
        <end position="178"/>
    </location>
</feature>
<dbReference type="EMBL" id="OZ075119">
    <property type="protein sequence ID" value="CAL5098576.1"/>
    <property type="molecule type" value="Genomic_DNA"/>
</dbReference>